<organism evidence="1 2">
    <name type="scientific">Cuscuta europaea</name>
    <name type="common">European dodder</name>
    <dbReference type="NCBI Taxonomy" id="41803"/>
    <lineage>
        <taxon>Eukaryota</taxon>
        <taxon>Viridiplantae</taxon>
        <taxon>Streptophyta</taxon>
        <taxon>Embryophyta</taxon>
        <taxon>Tracheophyta</taxon>
        <taxon>Spermatophyta</taxon>
        <taxon>Magnoliopsida</taxon>
        <taxon>eudicotyledons</taxon>
        <taxon>Gunneridae</taxon>
        <taxon>Pentapetalae</taxon>
        <taxon>asterids</taxon>
        <taxon>lamiids</taxon>
        <taxon>Solanales</taxon>
        <taxon>Convolvulaceae</taxon>
        <taxon>Cuscuteae</taxon>
        <taxon>Cuscuta</taxon>
        <taxon>Cuscuta subgen. Cuscuta</taxon>
    </lineage>
</organism>
<proteinExistence type="predicted"/>
<protein>
    <submittedName>
        <fullName evidence="1">Uncharacterized protein</fullName>
    </submittedName>
</protein>
<evidence type="ECO:0000313" key="2">
    <source>
        <dbReference type="Proteomes" id="UP001152484"/>
    </source>
</evidence>
<gene>
    <name evidence="1" type="ORF">CEURO_LOCUS21129</name>
</gene>
<comment type="caution">
    <text evidence="1">The sequence shown here is derived from an EMBL/GenBank/DDBJ whole genome shotgun (WGS) entry which is preliminary data.</text>
</comment>
<accession>A0A9P0ZW38</accession>
<dbReference type="Proteomes" id="UP001152484">
    <property type="component" value="Unassembled WGS sequence"/>
</dbReference>
<reference evidence="1" key="1">
    <citation type="submission" date="2022-07" db="EMBL/GenBank/DDBJ databases">
        <authorList>
            <person name="Macas J."/>
            <person name="Novak P."/>
            <person name="Neumann P."/>
        </authorList>
    </citation>
    <scope>NUCLEOTIDE SEQUENCE</scope>
</reference>
<keyword evidence="2" id="KW-1185">Reference proteome</keyword>
<dbReference type="AlphaFoldDB" id="A0A9P0ZW38"/>
<sequence>MISNFGLKCFFFITGVQENVRLHIGKQGWNHMGPLHRLVGNKGQGQTNKWDASRDFEMMSFILYCTGNKRRDDELDQASNGGKTGLERAQDNRLIGKIEDLLRELANLLISFLVLFS</sequence>
<evidence type="ECO:0000313" key="1">
    <source>
        <dbReference type="EMBL" id="CAH9116381.1"/>
    </source>
</evidence>
<dbReference type="EMBL" id="CAMAPE010000070">
    <property type="protein sequence ID" value="CAH9116381.1"/>
    <property type="molecule type" value="Genomic_DNA"/>
</dbReference>
<name>A0A9P0ZW38_CUSEU</name>